<dbReference type="InterPro" id="IPR036637">
    <property type="entry name" value="Phosphohistidine_dom_sf"/>
</dbReference>
<protein>
    <recommendedName>
        <fullName evidence="7 17">Phosphoenolpyruvate-protein phosphotransferase</fullName>
        <ecNumber evidence="6 17">2.7.3.9</ecNumber>
    </recommendedName>
    <alternativeName>
        <fullName evidence="16 17">Phosphotransferase system, enzyme I</fullName>
    </alternativeName>
</protein>
<dbReference type="Pfam" id="PF02896">
    <property type="entry name" value="PEP-utilizers_C"/>
    <property type="match status" value="1"/>
</dbReference>
<keyword evidence="21" id="KW-0175">Coiled coil</keyword>
<dbReference type="SUPFAM" id="SSF51621">
    <property type="entry name" value="Phosphoenolpyruvate/pyruvate domain"/>
    <property type="match status" value="1"/>
</dbReference>
<evidence type="ECO:0000259" key="24">
    <source>
        <dbReference type="Pfam" id="PF05524"/>
    </source>
</evidence>
<evidence type="ECO:0000256" key="18">
    <source>
        <dbReference type="PIRSR" id="PIRSR000732-1"/>
    </source>
</evidence>
<dbReference type="InterPro" id="IPR024692">
    <property type="entry name" value="PTS_EI"/>
</dbReference>
<dbReference type="PANTHER" id="PTHR46244">
    <property type="entry name" value="PHOSPHOENOLPYRUVATE-PROTEIN PHOSPHOTRANSFERASE"/>
    <property type="match status" value="1"/>
</dbReference>
<dbReference type="KEGG" id="osu:NT6N_15430"/>
<dbReference type="InterPro" id="IPR000121">
    <property type="entry name" value="PEP_util_C"/>
</dbReference>
<dbReference type="GO" id="GO:0008965">
    <property type="term" value="F:phosphoenolpyruvate-protein phosphotransferase activity"/>
    <property type="evidence" value="ECO:0007669"/>
    <property type="project" value="UniProtKB-EC"/>
</dbReference>
<feature type="binding site" evidence="19">
    <location>
        <position position="475"/>
    </location>
    <ligand>
        <name>phosphoenolpyruvate</name>
        <dbReference type="ChEBI" id="CHEBI:58702"/>
    </ligand>
</feature>
<keyword evidence="8 17" id="KW-0813">Transport</keyword>
<comment type="function">
    <text evidence="3 17">General (non sugar-specific) component of the phosphoenolpyruvate-dependent sugar phosphotransferase system (sugar PTS). This major carbohydrate active-transport system catalyzes the phosphorylation of incoming sugar substrates concomitantly with their translocation across the cell membrane. Enzyme I transfers the phosphoryl group from phosphoenolpyruvate (PEP) to the phosphoryl carrier protein (HPr).</text>
</comment>
<accession>A0AAT9FKN9</accession>
<comment type="cofactor">
    <cofactor evidence="2 17 20">
        <name>Mg(2+)</name>
        <dbReference type="ChEBI" id="CHEBI:18420"/>
    </cofactor>
</comment>
<dbReference type="PANTHER" id="PTHR46244:SF3">
    <property type="entry name" value="PHOSPHOENOLPYRUVATE-PROTEIN PHOSPHOTRANSFERASE"/>
    <property type="match status" value="1"/>
</dbReference>
<feature type="binding site" evidence="19">
    <location>
        <position position="306"/>
    </location>
    <ligand>
        <name>phosphoenolpyruvate</name>
        <dbReference type="ChEBI" id="CHEBI:58702"/>
    </ligand>
</feature>
<feature type="active site" description="Tele-phosphohistidine intermediate" evidence="18">
    <location>
        <position position="199"/>
    </location>
</feature>
<dbReference type="InterPro" id="IPR040442">
    <property type="entry name" value="Pyrv_kinase-like_dom_sf"/>
</dbReference>
<feature type="coiled-coil region" evidence="21">
    <location>
        <begin position="249"/>
        <end position="276"/>
    </location>
</feature>
<feature type="domain" description="PEP-utilising enzyme C-terminal" evidence="23">
    <location>
        <begin position="262"/>
        <end position="547"/>
    </location>
</feature>
<dbReference type="InterPro" id="IPR050499">
    <property type="entry name" value="PEP-utilizing_PTS_enzyme"/>
</dbReference>
<dbReference type="PIRSF" id="PIRSF000732">
    <property type="entry name" value="PTS_enzyme_I"/>
    <property type="match status" value="1"/>
</dbReference>
<evidence type="ECO:0000256" key="10">
    <source>
        <dbReference type="ARBA" id="ARBA00022597"/>
    </source>
</evidence>
<evidence type="ECO:0000256" key="4">
    <source>
        <dbReference type="ARBA" id="ARBA00004496"/>
    </source>
</evidence>
<evidence type="ECO:0000256" key="9">
    <source>
        <dbReference type="ARBA" id="ARBA00022490"/>
    </source>
</evidence>
<dbReference type="Pfam" id="PF00391">
    <property type="entry name" value="PEP-utilizers"/>
    <property type="match status" value="1"/>
</dbReference>
<dbReference type="EC" id="2.7.3.9" evidence="6 17"/>
<evidence type="ECO:0000256" key="5">
    <source>
        <dbReference type="ARBA" id="ARBA00007837"/>
    </source>
</evidence>
<dbReference type="Gene3D" id="3.20.20.60">
    <property type="entry name" value="Phosphoenolpyruvate-binding domains"/>
    <property type="match status" value="1"/>
</dbReference>
<dbReference type="Pfam" id="PF05524">
    <property type="entry name" value="PEP-utilisers_N"/>
    <property type="match status" value="1"/>
</dbReference>
<feature type="binding site" evidence="20">
    <location>
        <position position="441"/>
    </location>
    <ligand>
        <name>Mg(2+)</name>
        <dbReference type="ChEBI" id="CHEBI:18420"/>
    </ligand>
</feature>
<dbReference type="GO" id="GO:0046872">
    <property type="term" value="F:metal ion binding"/>
    <property type="evidence" value="ECO:0007669"/>
    <property type="project" value="UniProtKB-KW"/>
</dbReference>
<evidence type="ECO:0000256" key="13">
    <source>
        <dbReference type="ARBA" id="ARBA00022723"/>
    </source>
</evidence>
<dbReference type="AlphaFoldDB" id="A0AAT9FKN9"/>
<evidence type="ECO:0000256" key="14">
    <source>
        <dbReference type="ARBA" id="ARBA00022777"/>
    </source>
</evidence>
<dbReference type="PRINTS" id="PR01736">
    <property type="entry name" value="PHPHTRNFRASE"/>
</dbReference>
<evidence type="ECO:0000256" key="20">
    <source>
        <dbReference type="PIRSR" id="PIRSR000732-3"/>
    </source>
</evidence>
<evidence type="ECO:0000256" key="8">
    <source>
        <dbReference type="ARBA" id="ARBA00022448"/>
    </source>
</evidence>
<dbReference type="InterPro" id="IPR015813">
    <property type="entry name" value="Pyrv/PenolPyrv_kinase-like_dom"/>
</dbReference>
<dbReference type="Gene3D" id="1.10.274.10">
    <property type="entry name" value="PtsI, HPr-binding domain"/>
    <property type="match status" value="1"/>
</dbReference>
<evidence type="ECO:0000256" key="7">
    <source>
        <dbReference type="ARBA" id="ARBA00016544"/>
    </source>
</evidence>
<feature type="domain" description="PEP-utilising enzyme mobile" evidence="22">
    <location>
        <begin position="163"/>
        <end position="235"/>
    </location>
</feature>
<organism evidence="25">
    <name type="scientific">Oceaniferula spumae</name>
    <dbReference type="NCBI Taxonomy" id="2979115"/>
    <lineage>
        <taxon>Bacteria</taxon>
        <taxon>Pseudomonadati</taxon>
        <taxon>Verrucomicrobiota</taxon>
        <taxon>Verrucomicrobiia</taxon>
        <taxon>Verrucomicrobiales</taxon>
        <taxon>Verrucomicrobiaceae</taxon>
        <taxon>Oceaniferula</taxon>
    </lineage>
</organism>
<keyword evidence="10 17" id="KW-0762">Sugar transport</keyword>
<evidence type="ECO:0000256" key="6">
    <source>
        <dbReference type="ARBA" id="ARBA00012232"/>
    </source>
</evidence>
<evidence type="ECO:0000256" key="12">
    <source>
        <dbReference type="ARBA" id="ARBA00022683"/>
    </source>
</evidence>
<dbReference type="EMBL" id="AP026866">
    <property type="protein sequence ID" value="BDS06503.1"/>
    <property type="molecule type" value="Genomic_DNA"/>
</dbReference>
<dbReference type="SUPFAM" id="SSF52009">
    <property type="entry name" value="Phosphohistidine domain"/>
    <property type="match status" value="1"/>
</dbReference>
<gene>
    <name evidence="25" type="primary">ptsP</name>
    <name evidence="25" type="ORF">NT6N_15430</name>
</gene>
<keyword evidence="13 17" id="KW-0479">Metal-binding</keyword>
<feature type="domain" description="Phosphotransferase system enzyme I N-terminal" evidence="24">
    <location>
        <begin position="13"/>
        <end position="136"/>
    </location>
</feature>
<dbReference type="NCBIfam" id="TIGR01417">
    <property type="entry name" value="PTS_I_fam"/>
    <property type="match status" value="1"/>
</dbReference>
<dbReference type="GO" id="GO:0016301">
    <property type="term" value="F:kinase activity"/>
    <property type="evidence" value="ECO:0007669"/>
    <property type="project" value="UniProtKB-KW"/>
</dbReference>
<dbReference type="InterPro" id="IPR008731">
    <property type="entry name" value="PTS_EIN"/>
</dbReference>
<evidence type="ECO:0000256" key="11">
    <source>
        <dbReference type="ARBA" id="ARBA00022679"/>
    </source>
</evidence>
<dbReference type="GO" id="GO:0005737">
    <property type="term" value="C:cytoplasm"/>
    <property type="evidence" value="ECO:0007669"/>
    <property type="project" value="UniProtKB-SubCell"/>
</dbReference>
<evidence type="ECO:0000259" key="22">
    <source>
        <dbReference type="Pfam" id="PF00391"/>
    </source>
</evidence>
<feature type="binding site" evidence="20">
    <location>
        <position position="465"/>
    </location>
    <ligand>
        <name>Mg(2+)</name>
        <dbReference type="ChEBI" id="CHEBI:18420"/>
    </ligand>
</feature>
<evidence type="ECO:0000256" key="2">
    <source>
        <dbReference type="ARBA" id="ARBA00001946"/>
    </source>
</evidence>
<evidence type="ECO:0000256" key="15">
    <source>
        <dbReference type="ARBA" id="ARBA00022842"/>
    </source>
</evidence>
<dbReference type="InterPro" id="IPR008279">
    <property type="entry name" value="PEP-util_enz_mobile_dom"/>
</dbReference>
<feature type="binding site" evidence="19">
    <location>
        <begin position="464"/>
        <end position="465"/>
    </location>
    <ligand>
        <name>phosphoenolpyruvate</name>
        <dbReference type="ChEBI" id="CHEBI:58702"/>
    </ligand>
</feature>
<keyword evidence="9 17" id="KW-0963">Cytoplasm</keyword>
<comment type="subcellular location">
    <subcellularLocation>
        <location evidence="4 17">Cytoplasm</location>
    </subcellularLocation>
</comment>
<dbReference type="InterPro" id="IPR023151">
    <property type="entry name" value="PEP_util_CS"/>
</dbReference>
<evidence type="ECO:0000259" key="23">
    <source>
        <dbReference type="Pfam" id="PF02896"/>
    </source>
</evidence>
<dbReference type="GO" id="GO:0009401">
    <property type="term" value="P:phosphoenolpyruvate-dependent sugar phosphotransferase system"/>
    <property type="evidence" value="ECO:0007669"/>
    <property type="project" value="UniProtKB-KW"/>
</dbReference>
<keyword evidence="15 17" id="KW-0460">Magnesium</keyword>
<dbReference type="InterPro" id="IPR006318">
    <property type="entry name" value="PTS_EI-like"/>
</dbReference>
<evidence type="ECO:0000256" key="3">
    <source>
        <dbReference type="ARBA" id="ARBA00002728"/>
    </source>
</evidence>
<evidence type="ECO:0000256" key="21">
    <source>
        <dbReference type="SAM" id="Coils"/>
    </source>
</evidence>
<feature type="active site" description="Proton donor" evidence="18">
    <location>
        <position position="512"/>
    </location>
</feature>
<dbReference type="SUPFAM" id="SSF47831">
    <property type="entry name" value="Enzyme I of the PEP:sugar phosphotransferase system HPr-binding (sub)domain"/>
    <property type="match status" value="1"/>
</dbReference>
<dbReference type="InterPro" id="IPR036618">
    <property type="entry name" value="PtsI_HPr-bd_sf"/>
</dbReference>
<keyword evidence="12 17" id="KW-0598">Phosphotransferase system</keyword>
<evidence type="ECO:0000313" key="25">
    <source>
        <dbReference type="EMBL" id="BDS06503.1"/>
    </source>
</evidence>
<reference evidence="25" key="1">
    <citation type="submission" date="2024-07" db="EMBL/GenBank/DDBJ databases">
        <title>Complete genome sequence of Verrucomicrobiaceae bacterium NT6N.</title>
        <authorList>
            <person name="Huang C."/>
            <person name="Takami H."/>
            <person name="Hamasaki K."/>
        </authorList>
    </citation>
    <scope>NUCLEOTIDE SEQUENCE</scope>
    <source>
        <strain evidence="25">NT6N</strain>
    </source>
</reference>
<keyword evidence="14 17" id="KW-0418">Kinase</keyword>
<feature type="binding site" evidence="19">
    <location>
        <position position="342"/>
    </location>
    <ligand>
        <name>phosphoenolpyruvate</name>
        <dbReference type="ChEBI" id="CHEBI:58702"/>
    </ligand>
</feature>
<proteinExistence type="inferred from homology"/>
<comment type="similarity">
    <text evidence="5 17">Belongs to the PEP-utilizing enzyme family.</text>
</comment>
<evidence type="ECO:0000256" key="19">
    <source>
        <dbReference type="PIRSR" id="PIRSR000732-2"/>
    </source>
</evidence>
<dbReference type="Gene3D" id="3.50.30.10">
    <property type="entry name" value="Phosphohistidine domain"/>
    <property type="match status" value="1"/>
</dbReference>
<evidence type="ECO:0000256" key="1">
    <source>
        <dbReference type="ARBA" id="ARBA00000683"/>
    </source>
</evidence>
<keyword evidence="11 17" id="KW-0808">Transferase</keyword>
<dbReference type="PROSITE" id="PS00742">
    <property type="entry name" value="PEP_ENZYMES_2"/>
    <property type="match status" value="1"/>
</dbReference>
<evidence type="ECO:0000256" key="16">
    <source>
        <dbReference type="ARBA" id="ARBA00033235"/>
    </source>
</evidence>
<comment type="catalytic activity">
    <reaction evidence="1 17">
        <text>L-histidyl-[protein] + phosphoenolpyruvate = N(pros)-phospho-L-histidyl-[protein] + pyruvate</text>
        <dbReference type="Rhea" id="RHEA:23880"/>
        <dbReference type="Rhea" id="RHEA-COMP:9745"/>
        <dbReference type="Rhea" id="RHEA-COMP:9746"/>
        <dbReference type="ChEBI" id="CHEBI:15361"/>
        <dbReference type="ChEBI" id="CHEBI:29979"/>
        <dbReference type="ChEBI" id="CHEBI:58702"/>
        <dbReference type="ChEBI" id="CHEBI:64837"/>
        <dbReference type="EC" id="2.7.3.9"/>
    </reaction>
</comment>
<name>A0AAT9FKN9_9BACT</name>
<sequence>MSESSTSAPTELHGIGVAPGAAMGTAFVLSAADRQAPDRDITDEEIPNEVLRLQEALLITRNQISDIQKQMTEAIGAEEAGIFDAHLMMAEDHSFIEKILKGLNERKKNVEAIVREVADDYANAFLGIDDDYVRERVADLRDVTRRILRNLDSPEEADPSTMAEGSIVLAQDLSPSETATLDRTKVIAFATDQGSQTSHTAITARSLEIPAVVGLGEVTSRVKHGDPVLIDGTQGVVIANPTQEQLVHYGHLTEARKEITDRLREFEDRSAETSDEKEIWLGANIQSPSDVSAVKEHGARGVGLFRTEYMFLSRSDLPDEEEQTAAYEETVRALSPDPVVIRTLDIGGDKIATSIKTRPETNPFLGCRGIRFSLAQPDIFLTQLRAILRASVAGNVRIMFPMISNVGEVLETIALLDRAKDELRNEGHDFNPDIEVGVMIEVPAAALGARLIAPHVDFFSIGTNDLIQYAFAVDRLNDKVAPLYTPTHPVILDLIAKTVAAARAHKRHVSVCGQMASNPILAPLLVGLGVDGLSVSPPSASLVKRALIGVKQSECTALAESALHTESADEALNLCRELCLATAPEIIELLG</sequence>
<evidence type="ECO:0000256" key="17">
    <source>
        <dbReference type="PIRNR" id="PIRNR000732"/>
    </source>
</evidence>